<evidence type="ECO:0000313" key="8">
    <source>
        <dbReference type="EMBL" id="SDL74140.1"/>
    </source>
</evidence>
<evidence type="ECO:0000256" key="4">
    <source>
        <dbReference type="ARBA" id="ARBA00022827"/>
    </source>
</evidence>
<dbReference type="Gene3D" id="3.40.50.1220">
    <property type="entry name" value="TPP-binding domain"/>
    <property type="match status" value="1"/>
</dbReference>
<dbReference type="InterPro" id="IPR014731">
    <property type="entry name" value="ETF_asu_C"/>
</dbReference>
<dbReference type="Pfam" id="PF00766">
    <property type="entry name" value="ETF_alpha"/>
    <property type="match status" value="1"/>
</dbReference>
<dbReference type="GO" id="GO:0033539">
    <property type="term" value="P:fatty acid beta-oxidation using acyl-CoA dehydrogenase"/>
    <property type="evidence" value="ECO:0007669"/>
    <property type="project" value="TreeGrafter"/>
</dbReference>
<dbReference type="SUPFAM" id="SSF52467">
    <property type="entry name" value="DHS-like NAD/FAD-binding domain"/>
    <property type="match status" value="1"/>
</dbReference>
<evidence type="ECO:0000313" key="9">
    <source>
        <dbReference type="Proteomes" id="UP000199068"/>
    </source>
</evidence>
<proteinExistence type="inferred from homology"/>
<organism evidence="8 9">
    <name type="scientific">Romboutsia lituseburensis DSM 797</name>
    <dbReference type="NCBI Taxonomy" id="1121325"/>
    <lineage>
        <taxon>Bacteria</taxon>
        <taxon>Bacillati</taxon>
        <taxon>Bacillota</taxon>
        <taxon>Clostridia</taxon>
        <taxon>Peptostreptococcales</taxon>
        <taxon>Peptostreptococcaceae</taxon>
        <taxon>Romboutsia</taxon>
    </lineage>
</organism>
<dbReference type="PANTHER" id="PTHR43153">
    <property type="entry name" value="ELECTRON TRANSFER FLAVOPROTEIN ALPHA"/>
    <property type="match status" value="1"/>
</dbReference>
<evidence type="ECO:0000259" key="7">
    <source>
        <dbReference type="SMART" id="SM00893"/>
    </source>
</evidence>
<dbReference type="CDD" id="cd01715">
    <property type="entry name" value="ETF_alpha"/>
    <property type="match status" value="1"/>
</dbReference>
<dbReference type="RefSeq" id="WP_092724940.1">
    <property type="nucleotide sequence ID" value="NZ_FNGW01000003.1"/>
</dbReference>
<dbReference type="FunFam" id="3.40.50.1220:FF:000001">
    <property type="entry name" value="Electron transfer flavoprotein, alpha subunit"/>
    <property type="match status" value="1"/>
</dbReference>
<feature type="domain" description="Electron transfer flavoprotein alpha/beta-subunit N-terminal" evidence="7">
    <location>
        <begin position="3"/>
        <end position="201"/>
    </location>
</feature>
<feature type="binding site" evidence="6">
    <location>
        <begin position="254"/>
        <end position="258"/>
    </location>
    <ligand>
        <name>FAD</name>
        <dbReference type="ChEBI" id="CHEBI:57692"/>
    </ligand>
</feature>
<keyword evidence="3" id="KW-0285">Flavoprotein</keyword>
<keyword evidence="9" id="KW-1185">Reference proteome</keyword>
<gene>
    <name evidence="8" type="ORF">SAMN04515677_103241</name>
</gene>
<name>A0A1G9MIN8_9FIRM</name>
<evidence type="ECO:0000256" key="5">
    <source>
        <dbReference type="ARBA" id="ARBA00022982"/>
    </source>
</evidence>
<evidence type="ECO:0000256" key="2">
    <source>
        <dbReference type="ARBA" id="ARBA00022448"/>
    </source>
</evidence>
<dbReference type="InterPro" id="IPR033947">
    <property type="entry name" value="ETF_alpha_N"/>
</dbReference>
<comment type="cofactor">
    <cofactor evidence="6">
        <name>FAD</name>
        <dbReference type="ChEBI" id="CHEBI:57692"/>
    </cofactor>
    <text evidence="6">Binds 1 FAD per dimer.</text>
</comment>
<dbReference type="InterPro" id="IPR014729">
    <property type="entry name" value="Rossmann-like_a/b/a_fold"/>
</dbReference>
<feature type="binding site" evidence="6">
    <location>
        <begin position="240"/>
        <end position="241"/>
    </location>
    <ligand>
        <name>FAD</name>
        <dbReference type="ChEBI" id="CHEBI:57692"/>
    </ligand>
</feature>
<dbReference type="Proteomes" id="UP000199068">
    <property type="component" value="Unassembled WGS sequence"/>
</dbReference>
<keyword evidence="4 6" id="KW-0274">FAD</keyword>
<feature type="binding site" evidence="6">
    <location>
        <begin position="271"/>
        <end position="278"/>
    </location>
    <ligand>
        <name>FAD</name>
        <dbReference type="ChEBI" id="CHEBI:57692"/>
    </ligand>
</feature>
<feature type="binding site" evidence="6">
    <location>
        <position position="215"/>
    </location>
    <ligand>
        <name>FAD</name>
        <dbReference type="ChEBI" id="CHEBI:57692"/>
    </ligand>
</feature>
<comment type="similarity">
    <text evidence="1">Belongs to the ETF alpha-subunit/FixB family.</text>
</comment>
<dbReference type="AlphaFoldDB" id="A0A1G9MIN8"/>
<keyword evidence="2" id="KW-0813">Transport</keyword>
<dbReference type="PIRSF" id="PIRSF000089">
    <property type="entry name" value="Electra_flavoP_a"/>
    <property type="match status" value="1"/>
</dbReference>
<accession>A0A1G9MIN8</accession>
<dbReference type="Gene3D" id="3.40.50.620">
    <property type="entry name" value="HUPs"/>
    <property type="match status" value="1"/>
</dbReference>
<keyword evidence="5" id="KW-0249">Electron transport</keyword>
<protein>
    <submittedName>
        <fullName evidence="8">Electron transfer flavoprotein alpha subunit apoprotein</fullName>
    </submittedName>
</protein>
<dbReference type="PANTHER" id="PTHR43153:SF1">
    <property type="entry name" value="ELECTRON TRANSFER FLAVOPROTEIN SUBUNIT ALPHA, MITOCHONDRIAL"/>
    <property type="match status" value="1"/>
</dbReference>
<dbReference type="InterPro" id="IPR018206">
    <property type="entry name" value="ETF_asu_C_CS"/>
</dbReference>
<sequence length="325" mass="35414">MSVMVFIEQRDSEIQNVSLELLGKGRELSGKLSDKLTAVLLGNNVKNLCEEIVAYGADEVICVDDKNLKMYTTNNYAKALCDVIEKKKPEIVLIGATTIGRDLAPRVSATLKTGLTADCTSLEIDDETKGLLMTRPAFGGNIMATIVCPDHRPQMSTVRPGVMQKLPKDNSKAGTIEHFNVKFEDDKSVEVLKYVKENVKKVNIEDANILISAGRGIGSKENMNKLYELADLLGAEVSASRAVVDSGWVDKARQVGQTGKTVRPDLYIACGISGAIQHLAGMEESEFIIAINKNNEAPIFEVADVGIVGDVNKVVRNLIDEFKNK</sequence>
<dbReference type="InterPro" id="IPR001308">
    <property type="entry name" value="ETF_a/FixB"/>
</dbReference>
<dbReference type="InterPro" id="IPR029035">
    <property type="entry name" value="DHS-like_NAD/FAD-binding_dom"/>
</dbReference>
<evidence type="ECO:0000256" key="3">
    <source>
        <dbReference type="ARBA" id="ARBA00022630"/>
    </source>
</evidence>
<dbReference type="STRING" id="1121325.SAMN04515677_103241"/>
<dbReference type="InterPro" id="IPR014730">
    <property type="entry name" value="ETF_a/b_N"/>
</dbReference>
<dbReference type="GO" id="GO:0050660">
    <property type="term" value="F:flavin adenine dinucleotide binding"/>
    <property type="evidence" value="ECO:0007669"/>
    <property type="project" value="InterPro"/>
</dbReference>
<reference evidence="8 9" key="1">
    <citation type="submission" date="2016-10" db="EMBL/GenBank/DDBJ databases">
        <authorList>
            <person name="de Groot N.N."/>
        </authorList>
    </citation>
    <scope>NUCLEOTIDE SEQUENCE [LARGE SCALE GENOMIC DNA]</scope>
    <source>
        <strain evidence="8 9">DSM 797</strain>
    </source>
</reference>
<evidence type="ECO:0000256" key="1">
    <source>
        <dbReference type="ARBA" id="ARBA00005817"/>
    </source>
</evidence>
<dbReference type="SUPFAM" id="SSF52402">
    <property type="entry name" value="Adenine nucleotide alpha hydrolases-like"/>
    <property type="match status" value="1"/>
</dbReference>
<dbReference type="SMART" id="SM00893">
    <property type="entry name" value="ETF"/>
    <property type="match status" value="1"/>
</dbReference>
<feature type="binding site" evidence="6">
    <location>
        <position position="292"/>
    </location>
    <ligand>
        <name>FAD</name>
        <dbReference type="ChEBI" id="CHEBI:57692"/>
    </ligand>
</feature>
<dbReference type="EMBL" id="FNGW01000003">
    <property type="protein sequence ID" value="SDL74140.1"/>
    <property type="molecule type" value="Genomic_DNA"/>
</dbReference>
<dbReference type="Pfam" id="PF01012">
    <property type="entry name" value="ETF"/>
    <property type="match status" value="1"/>
</dbReference>
<evidence type="ECO:0000256" key="6">
    <source>
        <dbReference type="PIRSR" id="PIRSR000089-1"/>
    </source>
</evidence>
<dbReference type="GO" id="GO:0009055">
    <property type="term" value="F:electron transfer activity"/>
    <property type="evidence" value="ECO:0007669"/>
    <property type="project" value="InterPro"/>
</dbReference>
<dbReference type="PROSITE" id="PS00696">
    <property type="entry name" value="ETF_ALPHA"/>
    <property type="match status" value="1"/>
</dbReference>